<comment type="caution">
    <text evidence="4">The sequence shown here is derived from an EMBL/GenBank/DDBJ whole genome shotgun (WGS) entry which is preliminary data.</text>
</comment>
<feature type="chain" id="PRO_5040906739" description="FAD-binding PCMH-type domain-containing protein" evidence="2">
    <location>
        <begin position="26"/>
        <end position="509"/>
    </location>
</feature>
<reference evidence="5" key="1">
    <citation type="journal article" date="2023" name="Commun. Biol.">
        <title>Genome analysis of Parmales, the sister group of diatoms, reveals the evolutionary specialization of diatoms from phago-mixotrophs to photoautotrophs.</title>
        <authorList>
            <person name="Ban H."/>
            <person name="Sato S."/>
            <person name="Yoshikawa S."/>
            <person name="Yamada K."/>
            <person name="Nakamura Y."/>
            <person name="Ichinomiya M."/>
            <person name="Sato N."/>
            <person name="Blanc-Mathieu R."/>
            <person name="Endo H."/>
            <person name="Kuwata A."/>
            <person name="Ogata H."/>
        </authorList>
    </citation>
    <scope>NUCLEOTIDE SEQUENCE [LARGE SCALE GENOMIC DNA]</scope>
    <source>
        <strain evidence="5">NIES 3699</strain>
    </source>
</reference>
<dbReference type="PANTHER" id="PTHR43762">
    <property type="entry name" value="L-GULONOLACTONE OXIDASE"/>
    <property type="match status" value="1"/>
</dbReference>
<dbReference type="Gene3D" id="3.30.465.10">
    <property type="match status" value="1"/>
</dbReference>
<dbReference type="InterPro" id="IPR016169">
    <property type="entry name" value="FAD-bd_PCMH_sub2"/>
</dbReference>
<evidence type="ECO:0000256" key="2">
    <source>
        <dbReference type="SAM" id="SignalP"/>
    </source>
</evidence>
<dbReference type="PIRSF" id="PIRSF000136">
    <property type="entry name" value="LGO_GLO"/>
    <property type="match status" value="1"/>
</dbReference>
<dbReference type="Proteomes" id="UP001165160">
    <property type="component" value="Unassembled WGS sequence"/>
</dbReference>
<name>A0A9W6Z6R2_9STRA</name>
<dbReference type="SUPFAM" id="SSF56176">
    <property type="entry name" value="FAD-binding/transporter-associated domain-like"/>
    <property type="match status" value="1"/>
</dbReference>
<dbReference type="GO" id="GO:0003885">
    <property type="term" value="F:D-arabinono-1,4-lactone oxidase activity"/>
    <property type="evidence" value="ECO:0007669"/>
    <property type="project" value="InterPro"/>
</dbReference>
<sequence length="509" mass="55135">MFTFSTRAAKLSLLPVTTLAAAAYAANRGRDVGYMDALSECPSADSETLQNWSGTHSSDFVKVYSPPSLSALKTLVASTADKIRCVGSGLSPNGLSFPSSSTTCVNLSELNTVLGLENDVVEVEAGMTVHDLLAELAKEGLTLPVLASISEQTMGGFVNVSAHGTGLGIGPIDAFVQSFKIVTPDFGVLELSRSDSGYQKKLFDLILVGLGCFGVVYSYKIKVVPKYNLLQKQFVLTREEAVRDMESLKRDYKHMRMMWVPYEDCVVVVASNSSDGSELPKLGVEGDPLQPMRELLKEKGSLDGKLVDGLGMGELRDELLNLDVLNPEWVKKVNAAEARFWKKNSGFVYDSNSKLLNFDCGGQQHVLELCFETTAGGATQGADAEFMLQLLNAIESEGLPAPGPIEQRWSAGSSATMSPAHGEGGDFCWVGGIMYLTTEDAGIRNKITSTFSGTYTDLMLKVGKAFGAKTHWAKREKGSVEAEEFNRIRKLLDPEGRCGNEWTTEVFGF</sequence>
<dbReference type="PANTHER" id="PTHR43762:SF1">
    <property type="entry name" value="D-ARABINONO-1,4-LACTONE OXIDASE"/>
    <property type="match status" value="1"/>
</dbReference>
<evidence type="ECO:0000256" key="1">
    <source>
        <dbReference type="ARBA" id="ARBA00023002"/>
    </source>
</evidence>
<dbReference type="InterPro" id="IPR016167">
    <property type="entry name" value="FAD-bd_PCMH_sub1"/>
</dbReference>
<feature type="domain" description="FAD-binding PCMH-type" evidence="3">
    <location>
        <begin position="56"/>
        <end position="226"/>
    </location>
</feature>
<dbReference type="Gene3D" id="3.30.70.2520">
    <property type="match status" value="1"/>
</dbReference>
<keyword evidence="1" id="KW-0560">Oxidoreductase</keyword>
<dbReference type="GO" id="GO:0071949">
    <property type="term" value="F:FAD binding"/>
    <property type="evidence" value="ECO:0007669"/>
    <property type="project" value="InterPro"/>
</dbReference>
<dbReference type="Gene3D" id="3.30.43.10">
    <property type="entry name" value="Uridine Diphospho-n-acetylenolpyruvylglucosamine Reductase, domain 2"/>
    <property type="match status" value="1"/>
</dbReference>
<accession>A0A9W6Z6R2</accession>
<feature type="signal peptide" evidence="2">
    <location>
        <begin position="1"/>
        <end position="25"/>
    </location>
</feature>
<evidence type="ECO:0000313" key="4">
    <source>
        <dbReference type="EMBL" id="GMH49137.1"/>
    </source>
</evidence>
<dbReference type="InterPro" id="IPR007173">
    <property type="entry name" value="ALO_C"/>
</dbReference>
<dbReference type="InterPro" id="IPR006094">
    <property type="entry name" value="Oxid_FAD_bind_N"/>
</dbReference>
<keyword evidence="2" id="KW-0732">Signal</keyword>
<gene>
    <name evidence="4" type="ORF">TrVE_jg11117</name>
</gene>
<dbReference type="Pfam" id="PF04030">
    <property type="entry name" value="ALO"/>
    <property type="match status" value="1"/>
</dbReference>
<keyword evidence="5" id="KW-1185">Reference proteome</keyword>
<dbReference type="GO" id="GO:0016020">
    <property type="term" value="C:membrane"/>
    <property type="evidence" value="ECO:0007669"/>
    <property type="project" value="InterPro"/>
</dbReference>
<proteinExistence type="predicted"/>
<dbReference type="AlphaFoldDB" id="A0A9W6Z6R2"/>
<dbReference type="Pfam" id="PF01565">
    <property type="entry name" value="FAD_binding_4"/>
    <property type="match status" value="1"/>
</dbReference>
<evidence type="ECO:0000259" key="3">
    <source>
        <dbReference type="PROSITE" id="PS51387"/>
    </source>
</evidence>
<dbReference type="InterPro" id="IPR010031">
    <property type="entry name" value="FAD_lactone_oxidase-like"/>
</dbReference>
<organism evidence="4 5">
    <name type="scientific">Triparma verrucosa</name>
    <dbReference type="NCBI Taxonomy" id="1606542"/>
    <lineage>
        <taxon>Eukaryota</taxon>
        <taxon>Sar</taxon>
        <taxon>Stramenopiles</taxon>
        <taxon>Ochrophyta</taxon>
        <taxon>Bolidophyceae</taxon>
        <taxon>Parmales</taxon>
        <taxon>Triparmaceae</taxon>
        <taxon>Triparma</taxon>
    </lineage>
</organism>
<evidence type="ECO:0000313" key="5">
    <source>
        <dbReference type="Proteomes" id="UP001165160"/>
    </source>
</evidence>
<dbReference type="InterPro" id="IPR036318">
    <property type="entry name" value="FAD-bd_PCMH-like_sf"/>
</dbReference>
<dbReference type="InterPro" id="IPR016166">
    <property type="entry name" value="FAD-bd_PCMH"/>
</dbReference>
<dbReference type="EMBL" id="BRXX01000590">
    <property type="protein sequence ID" value="GMH49137.1"/>
    <property type="molecule type" value="Genomic_DNA"/>
</dbReference>
<dbReference type="PROSITE" id="PS51387">
    <property type="entry name" value="FAD_PCMH"/>
    <property type="match status" value="1"/>
</dbReference>
<protein>
    <recommendedName>
        <fullName evidence="3">FAD-binding PCMH-type domain-containing protein</fullName>
    </recommendedName>
</protein>